<organism evidence="5 6">
    <name type="scientific">Cinchona calisaya</name>
    <dbReference type="NCBI Taxonomy" id="153742"/>
    <lineage>
        <taxon>Eukaryota</taxon>
        <taxon>Viridiplantae</taxon>
        <taxon>Streptophyta</taxon>
        <taxon>Embryophyta</taxon>
        <taxon>Tracheophyta</taxon>
        <taxon>Spermatophyta</taxon>
        <taxon>Magnoliopsida</taxon>
        <taxon>eudicotyledons</taxon>
        <taxon>Gunneridae</taxon>
        <taxon>Pentapetalae</taxon>
        <taxon>asterids</taxon>
        <taxon>lamiids</taxon>
        <taxon>Gentianales</taxon>
        <taxon>Rubiaceae</taxon>
        <taxon>Cinchonoideae</taxon>
        <taxon>Cinchoneae</taxon>
        <taxon>Cinchona</taxon>
    </lineage>
</organism>
<accession>A0ABD2ZMI2</accession>
<sequence>MWLRSGLGTRVEEGGGKQIGSTGNDVGEMEIDKGAGMVDLWCGEPGEEEQRISSKDYEKTLTEKTNMRYAEIISTLPKTEGINPSLDLYQYQGFWLSLFNLDAAIFLQEQFKPKPEEIFLCSSLKTGTTWLKALAFAIVTRDRYDEFTSPLLNTIPHECLPIMEIDLAKDPSYRAPLLPLLATHISYTSLPKSIIESGCKIVYICREPKDAFTSYWHFSQKVKRGSRRVAAVVEPEQAASSTLEEELELFCQGKSAFGPYWGHVLGFWRASIERPEIVLFLKYEELKKDQLFYVKKLAEFMGKPFSKEEEIEGIPEKIVGMCSFTNLSNLEVNKSGICQKGQVENSAFSGKQLLEIGKIF</sequence>
<dbReference type="InterPro" id="IPR000863">
    <property type="entry name" value="Sulfotransferase_dom"/>
</dbReference>
<dbReference type="EC" id="2.8.2.-" evidence="3"/>
<evidence type="ECO:0000256" key="1">
    <source>
        <dbReference type="ARBA" id="ARBA00005771"/>
    </source>
</evidence>
<protein>
    <recommendedName>
        <fullName evidence="3">Sulfotransferase</fullName>
        <ecNumber evidence="3">2.8.2.-</ecNumber>
    </recommendedName>
</protein>
<name>A0ABD2ZMI2_9GENT</name>
<dbReference type="SUPFAM" id="SSF52540">
    <property type="entry name" value="P-loop containing nucleoside triphosphate hydrolases"/>
    <property type="match status" value="1"/>
</dbReference>
<dbReference type="GO" id="GO:0016740">
    <property type="term" value="F:transferase activity"/>
    <property type="evidence" value="ECO:0007669"/>
    <property type="project" value="UniProtKB-KW"/>
</dbReference>
<keyword evidence="6" id="KW-1185">Reference proteome</keyword>
<dbReference type="AlphaFoldDB" id="A0ABD2ZMI2"/>
<evidence type="ECO:0000256" key="3">
    <source>
        <dbReference type="RuleBase" id="RU361155"/>
    </source>
</evidence>
<dbReference type="Proteomes" id="UP001630127">
    <property type="component" value="Unassembled WGS sequence"/>
</dbReference>
<dbReference type="PANTHER" id="PTHR11783">
    <property type="entry name" value="SULFOTRANSFERASE SULT"/>
    <property type="match status" value="1"/>
</dbReference>
<evidence type="ECO:0000313" key="5">
    <source>
        <dbReference type="EMBL" id="KAL3520494.1"/>
    </source>
</evidence>
<proteinExistence type="inferred from homology"/>
<comment type="similarity">
    <text evidence="1 3">Belongs to the sulfotransferase 1 family.</text>
</comment>
<dbReference type="EMBL" id="JBJUIK010000008">
    <property type="protein sequence ID" value="KAL3520494.1"/>
    <property type="molecule type" value="Genomic_DNA"/>
</dbReference>
<evidence type="ECO:0000259" key="4">
    <source>
        <dbReference type="Pfam" id="PF00685"/>
    </source>
</evidence>
<keyword evidence="2 3" id="KW-0808">Transferase</keyword>
<evidence type="ECO:0000256" key="2">
    <source>
        <dbReference type="ARBA" id="ARBA00022679"/>
    </source>
</evidence>
<dbReference type="InterPro" id="IPR027417">
    <property type="entry name" value="P-loop_NTPase"/>
</dbReference>
<dbReference type="Gene3D" id="3.40.50.300">
    <property type="entry name" value="P-loop containing nucleotide triphosphate hydrolases"/>
    <property type="match status" value="1"/>
</dbReference>
<evidence type="ECO:0000313" key="6">
    <source>
        <dbReference type="Proteomes" id="UP001630127"/>
    </source>
</evidence>
<reference evidence="5 6" key="1">
    <citation type="submission" date="2024-11" db="EMBL/GenBank/DDBJ databases">
        <title>A near-complete genome assembly of Cinchona calisaya.</title>
        <authorList>
            <person name="Lian D.C."/>
            <person name="Zhao X.W."/>
            <person name="Wei L."/>
        </authorList>
    </citation>
    <scope>NUCLEOTIDE SEQUENCE [LARGE SCALE GENOMIC DNA]</scope>
    <source>
        <tissue evidence="5">Nenye</tissue>
    </source>
</reference>
<dbReference type="Pfam" id="PF00685">
    <property type="entry name" value="Sulfotransfer_1"/>
    <property type="match status" value="1"/>
</dbReference>
<gene>
    <name evidence="5" type="ORF">ACH5RR_018643</name>
</gene>
<comment type="caution">
    <text evidence="5">The sequence shown here is derived from an EMBL/GenBank/DDBJ whole genome shotgun (WGS) entry which is preliminary data.</text>
</comment>
<feature type="domain" description="Sulfotransferase" evidence="4">
    <location>
        <begin position="116"/>
        <end position="351"/>
    </location>
</feature>